<evidence type="ECO:0000313" key="2">
    <source>
        <dbReference type="Proteomes" id="UP000580043"/>
    </source>
</evidence>
<gene>
    <name evidence="1" type="ORF">HHL15_22565</name>
</gene>
<keyword evidence="2" id="KW-1185">Reference proteome</keyword>
<dbReference type="Proteomes" id="UP000580043">
    <property type="component" value="Unassembled WGS sequence"/>
</dbReference>
<dbReference type="Pfam" id="PF11828">
    <property type="entry name" value="DUF3348"/>
    <property type="match status" value="1"/>
</dbReference>
<sequence length="255" mass="27542">MARGLPRTSLSASALVRTLEELAVADPADTRQSFGERVGQWLDFKDAITLYSVLNGGAGGAARPPAGASSGARAALQDELVRVRNTLTEAIQADGLLDPGRTTKKLHPAAMPGSTEGTADFVPCHRYYLAHQRNMSTSIGALRAQARAVLAEHSPSLKRLAALDGVLEQALGARERSLLATLPQLLSRRFEHLFEMHRRALLDGQAPDDPDQWLQPGGWLATFCRDMHGVLMAELELRLQPVLGLVEALGKEVTE</sequence>
<reference evidence="1 2" key="1">
    <citation type="submission" date="2020-04" db="EMBL/GenBank/DDBJ databases">
        <title>Zoogloea sp. G-4-1-14 isolated from soil.</title>
        <authorList>
            <person name="Dahal R.H."/>
        </authorList>
    </citation>
    <scope>NUCLEOTIDE SEQUENCE [LARGE SCALE GENOMIC DNA]</scope>
    <source>
        <strain evidence="1 2">G-4-1-14</strain>
    </source>
</reference>
<protein>
    <submittedName>
        <fullName evidence="1">DUF3348 domain-containing protein</fullName>
    </submittedName>
</protein>
<dbReference type="AlphaFoldDB" id="A0A848GAK2"/>
<accession>A0A848GAK2</accession>
<organism evidence="1 2">
    <name type="scientific">Zoogloea dura</name>
    <dbReference type="NCBI Taxonomy" id="2728840"/>
    <lineage>
        <taxon>Bacteria</taxon>
        <taxon>Pseudomonadati</taxon>
        <taxon>Pseudomonadota</taxon>
        <taxon>Betaproteobacteria</taxon>
        <taxon>Rhodocyclales</taxon>
        <taxon>Zoogloeaceae</taxon>
        <taxon>Zoogloea</taxon>
    </lineage>
</organism>
<proteinExistence type="predicted"/>
<dbReference type="EMBL" id="JABBGA010000029">
    <property type="protein sequence ID" value="NML28549.1"/>
    <property type="molecule type" value="Genomic_DNA"/>
</dbReference>
<evidence type="ECO:0000313" key="1">
    <source>
        <dbReference type="EMBL" id="NML28549.1"/>
    </source>
</evidence>
<dbReference type="InterPro" id="IPR021783">
    <property type="entry name" value="DUF3348"/>
</dbReference>
<name>A0A848GAK2_9RHOO</name>
<comment type="caution">
    <text evidence="1">The sequence shown here is derived from an EMBL/GenBank/DDBJ whole genome shotgun (WGS) entry which is preliminary data.</text>
</comment>